<dbReference type="InterPro" id="IPR026057">
    <property type="entry name" value="TBL_C"/>
</dbReference>
<dbReference type="InterPro" id="IPR029962">
    <property type="entry name" value="TBL"/>
</dbReference>
<protein>
    <recommendedName>
        <fullName evidence="3">Trichome birefringence-like C-terminal domain-containing protein</fullName>
    </recommendedName>
</protein>
<dbReference type="PANTHER" id="PTHR32285">
    <property type="entry name" value="PROTEIN TRICHOME BIREFRINGENCE-LIKE 9-RELATED"/>
    <property type="match status" value="1"/>
</dbReference>
<dbReference type="GO" id="GO:0005794">
    <property type="term" value="C:Golgi apparatus"/>
    <property type="evidence" value="ECO:0007669"/>
    <property type="project" value="TreeGrafter"/>
</dbReference>
<evidence type="ECO:0000313" key="4">
    <source>
        <dbReference type="EMBL" id="CAH0374527.1"/>
    </source>
</evidence>
<feature type="domain" description="Trichome birefringence-like C-terminal" evidence="3">
    <location>
        <begin position="71"/>
        <end position="364"/>
    </location>
</feature>
<feature type="chain" id="PRO_5035157865" description="Trichome birefringence-like C-terminal domain-containing protein" evidence="2">
    <location>
        <begin position="16"/>
        <end position="385"/>
    </location>
</feature>
<dbReference type="Proteomes" id="UP000789595">
    <property type="component" value="Unassembled WGS sequence"/>
</dbReference>
<dbReference type="AlphaFoldDB" id="A0A8J2WZD2"/>
<evidence type="ECO:0000259" key="3">
    <source>
        <dbReference type="Pfam" id="PF13839"/>
    </source>
</evidence>
<dbReference type="Pfam" id="PF13839">
    <property type="entry name" value="PC-Esterase"/>
    <property type="match status" value="1"/>
</dbReference>
<accession>A0A8J2WZD2</accession>
<feature type="signal peptide" evidence="2">
    <location>
        <begin position="1"/>
        <end position="15"/>
    </location>
</feature>
<dbReference type="EMBL" id="CAKKNE010000004">
    <property type="protein sequence ID" value="CAH0374527.1"/>
    <property type="molecule type" value="Genomic_DNA"/>
</dbReference>
<evidence type="ECO:0000256" key="2">
    <source>
        <dbReference type="SAM" id="SignalP"/>
    </source>
</evidence>
<comment type="similarity">
    <text evidence="1">Belongs to the PC-esterase family. TBL subfamily.</text>
</comment>
<name>A0A8J2WZD2_9STRA</name>
<keyword evidence="2" id="KW-0732">Signal</keyword>
<keyword evidence="5" id="KW-1185">Reference proteome</keyword>
<evidence type="ECO:0000256" key="1">
    <source>
        <dbReference type="ARBA" id="ARBA00007727"/>
    </source>
</evidence>
<organism evidence="4 5">
    <name type="scientific">Pelagomonas calceolata</name>
    <dbReference type="NCBI Taxonomy" id="35677"/>
    <lineage>
        <taxon>Eukaryota</taxon>
        <taxon>Sar</taxon>
        <taxon>Stramenopiles</taxon>
        <taxon>Ochrophyta</taxon>
        <taxon>Pelagophyceae</taxon>
        <taxon>Pelagomonadales</taxon>
        <taxon>Pelagomonadaceae</taxon>
        <taxon>Pelagomonas</taxon>
    </lineage>
</organism>
<comment type="caution">
    <text evidence="4">The sequence shown here is derived from an EMBL/GenBank/DDBJ whole genome shotgun (WGS) entry which is preliminary data.</text>
</comment>
<proteinExistence type="inferred from homology"/>
<dbReference type="OrthoDB" id="630188at2759"/>
<reference evidence="4" key="1">
    <citation type="submission" date="2021-11" db="EMBL/GenBank/DDBJ databases">
        <authorList>
            <consortium name="Genoscope - CEA"/>
            <person name="William W."/>
        </authorList>
    </citation>
    <scope>NUCLEOTIDE SEQUENCE</scope>
</reference>
<dbReference type="GO" id="GO:0016413">
    <property type="term" value="F:O-acetyltransferase activity"/>
    <property type="evidence" value="ECO:0007669"/>
    <property type="project" value="InterPro"/>
</dbReference>
<dbReference type="PANTHER" id="PTHR32285:SF48">
    <property type="entry name" value="PROTEIN TRICHOME BIREFRINGENCE-LIKE 19"/>
    <property type="match status" value="1"/>
</dbReference>
<gene>
    <name evidence="4" type="ORF">PECAL_4P18150</name>
</gene>
<evidence type="ECO:0000313" key="5">
    <source>
        <dbReference type="Proteomes" id="UP000789595"/>
    </source>
</evidence>
<sequence length="385" mass="44030">MQLKVLLLLPYTIKAACDLTRGKWVRDDDYRNQAIQHYKQCSPKLAIRPSSRQCGNSHLAWRWQPDRCKLPPLEVRWFQHFTSKNVLSFVGDSLAGDQFTSMDCLLSAREAFFWKREYHKLPFLVDEDYYPASSIKTAFLKSRKDEAALCMRSYRRRQITANCTIDAVIVHLRNAQRISTYARSFRRVLVLNAGHHFGHEKLNVWFNYSKGPSRWSDLVEADKSAPKDDERHPSKAWEVALSTVLQATQSPKWNSFTVLQTVSPTHYTSGGWRDGGSCGATEPATSAGESYRKEFDAQRRAADAFMRKTTNAAKHVRVLDVFNVSALRPDAHPGRYGELRPGVRDCSHWCLPGVPDVWNQFLQHTLRCRACANGGKCRPAYVQDC</sequence>